<dbReference type="Proteomes" id="UP000184185">
    <property type="component" value="Unassembled WGS sequence"/>
</dbReference>
<keyword evidence="2" id="KW-1185">Reference proteome</keyword>
<sequence length="229" mass="26117">MEIVSTTSSYISNLSATYKKTYNTGKVDSQLNISSNESMTKDPLAYYKQLCSKYPNISFRLDDYFNGTNAKGYNLGYKNSMNQVGENFGEMGQCSIEIDISVIEKMMQDPKYEQQANGWIQAFEQNYAGHAADVASSGCSNFCFTMHDFGDGIQTGRTCGFGPFSTEEEVREMWADEEYKNKVSNYIEQKKSALTDAYLKMLEESRLKQILLSKSRYYTSSNQEKWHQS</sequence>
<gene>
    <name evidence="1" type="ORF">SAMN02745725_02981</name>
</gene>
<accession>A0A1M6KYZ6</accession>
<evidence type="ECO:0000313" key="2">
    <source>
        <dbReference type="Proteomes" id="UP000184185"/>
    </source>
</evidence>
<dbReference type="EMBL" id="FQYQ01000035">
    <property type="protein sequence ID" value="SHJ64104.1"/>
    <property type="molecule type" value="Genomic_DNA"/>
</dbReference>
<dbReference type="RefSeq" id="WP_072919440.1">
    <property type="nucleotide sequence ID" value="NZ_FQYQ01000035.1"/>
</dbReference>
<evidence type="ECO:0000313" key="1">
    <source>
        <dbReference type="EMBL" id="SHJ64104.1"/>
    </source>
</evidence>
<reference evidence="1 2" key="1">
    <citation type="submission" date="2016-11" db="EMBL/GenBank/DDBJ databases">
        <authorList>
            <person name="Jaros S."/>
            <person name="Januszkiewicz K."/>
            <person name="Wedrychowicz H."/>
        </authorList>
    </citation>
    <scope>NUCLEOTIDE SEQUENCE [LARGE SCALE GENOMIC DNA]</scope>
    <source>
        <strain evidence="1 2">DSM 14809</strain>
    </source>
</reference>
<name>A0A1M6KYZ6_PSEXY</name>
<dbReference type="InterPro" id="IPR046097">
    <property type="entry name" value="DUF6033"/>
</dbReference>
<protein>
    <submittedName>
        <fullName evidence="1">Uncharacterized protein</fullName>
    </submittedName>
</protein>
<dbReference type="Pfam" id="PF19498">
    <property type="entry name" value="DUF6033"/>
    <property type="match status" value="1"/>
</dbReference>
<proteinExistence type="predicted"/>
<dbReference type="OrthoDB" id="2032040at2"/>
<dbReference type="AlphaFoldDB" id="A0A1M6KYZ6"/>
<organism evidence="1 2">
    <name type="scientific">Pseudobutyrivibrio xylanivorans DSM 14809</name>
    <dbReference type="NCBI Taxonomy" id="1123012"/>
    <lineage>
        <taxon>Bacteria</taxon>
        <taxon>Bacillati</taxon>
        <taxon>Bacillota</taxon>
        <taxon>Clostridia</taxon>
        <taxon>Lachnospirales</taxon>
        <taxon>Lachnospiraceae</taxon>
        <taxon>Pseudobutyrivibrio</taxon>
    </lineage>
</organism>